<name>A0A392UNW4_9FABA</name>
<evidence type="ECO:0000313" key="2">
    <source>
        <dbReference type="Proteomes" id="UP000265520"/>
    </source>
</evidence>
<protein>
    <submittedName>
        <fullName evidence="1">Uncharacterized protein</fullName>
    </submittedName>
</protein>
<evidence type="ECO:0000313" key="1">
    <source>
        <dbReference type="EMBL" id="MCI74334.1"/>
    </source>
</evidence>
<dbReference type="Proteomes" id="UP000265520">
    <property type="component" value="Unassembled WGS sequence"/>
</dbReference>
<dbReference type="AlphaFoldDB" id="A0A392UNW4"/>
<accession>A0A392UNW4</accession>
<keyword evidence="2" id="KW-1185">Reference proteome</keyword>
<sequence length="24" mass="2839">MVEEMEVTQIQAVPEEEYSEKIKV</sequence>
<reference evidence="1 2" key="1">
    <citation type="journal article" date="2018" name="Front. Plant Sci.">
        <title>Red Clover (Trifolium pratense) and Zigzag Clover (T. medium) - A Picture of Genomic Similarities and Differences.</title>
        <authorList>
            <person name="Dluhosova J."/>
            <person name="Istvanek J."/>
            <person name="Nedelnik J."/>
            <person name="Repkova J."/>
        </authorList>
    </citation>
    <scope>NUCLEOTIDE SEQUENCE [LARGE SCALE GENOMIC DNA]</scope>
    <source>
        <strain evidence="2">cv. 10/8</strain>
        <tissue evidence="1">Leaf</tissue>
    </source>
</reference>
<feature type="non-terminal residue" evidence="1">
    <location>
        <position position="24"/>
    </location>
</feature>
<proteinExistence type="predicted"/>
<organism evidence="1 2">
    <name type="scientific">Trifolium medium</name>
    <dbReference type="NCBI Taxonomy" id="97028"/>
    <lineage>
        <taxon>Eukaryota</taxon>
        <taxon>Viridiplantae</taxon>
        <taxon>Streptophyta</taxon>
        <taxon>Embryophyta</taxon>
        <taxon>Tracheophyta</taxon>
        <taxon>Spermatophyta</taxon>
        <taxon>Magnoliopsida</taxon>
        <taxon>eudicotyledons</taxon>
        <taxon>Gunneridae</taxon>
        <taxon>Pentapetalae</taxon>
        <taxon>rosids</taxon>
        <taxon>fabids</taxon>
        <taxon>Fabales</taxon>
        <taxon>Fabaceae</taxon>
        <taxon>Papilionoideae</taxon>
        <taxon>50 kb inversion clade</taxon>
        <taxon>NPAAA clade</taxon>
        <taxon>Hologalegina</taxon>
        <taxon>IRL clade</taxon>
        <taxon>Trifolieae</taxon>
        <taxon>Trifolium</taxon>
    </lineage>
</organism>
<comment type="caution">
    <text evidence="1">The sequence shown here is derived from an EMBL/GenBank/DDBJ whole genome shotgun (WGS) entry which is preliminary data.</text>
</comment>
<dbReference type="EMBL" id="LXQA010858411">
    <property type="protein sequence ID" value="MCI74334.1"/>
    <property type="molecule type" value="Genomic_DNA"/>
</dbReference>